<name>X1TMY0_9ZZZZ</name>
<dbReference type="Pfam" id="PF01902">
    <property type="entry name" value="Diphthami_syn_2"/>
    <property type="match status" value="1"/>
</dbReference>
<dbReference type="SUPFAM" id="SSF52402">
    <property type="entry name" value="Adenine nucleotide alpha hydrolases-like"/>
    <property type="match status" value="1"/>
</dbReference>
<evidence type="ECO:0000313" key="2">
    <source>
        <dbReference type="EMBL" id="GAJ06599.1"/>
    </source>
</evidence>
<evidence type="ECO:0000259" key="1">
    <source>
        <dbReference type="Pfam" id="PF01902"/>
    </source>
</evidence>
<feature type="domain" description="Diphthamide synthase" evidence="1">
    <location>
        <begin position="7"/>
        <end position="69"/>
    </location>
</feature>
<proteinExistence type="predicted"/>
<sequence length="72" mass="8239">RPEFALLLGKEVDNKLIAELYQRAIDPCGEAGEFHTFVYDGPPFSQPIKIINSTPVLRDDRWFLDILEYSLG</sequence>
<accession>X1TMY0</accession>
<dbReference type="EMBL" id="BARW01030499">
    <property type="protein sequence ID" value="GAJ06599.1"/>
    <property type="molecule type" value="Genomic_DNA"/>
</dbReference>
<dbReference type="AlphaFoldDB" id="X1TMY0"/>
<reference evidence="2" key="1">
    <citation type="journal article" date="2014" name="Front. Microbiol.">
        <title>High frequency of phylogenetically diverse reductive dehalogenase-homologous genes in deep subseafloor sedimentary metagenomes.</title>
        <authorList>
            <person name="Kawai M."/>
            <person name="Futagami T."/>
            <person name="Toyoda A."/>
            <person name="Takaki Y."/>
            <person name="Nishi S."/>
            <person name="Hori S."/>
            <person name="Arai W."/>
            <person name="Tsubouchi T."/>
            <person name="Morono Y."/>
            <person name="Uchiyama I."/>
            <person name="Ito T."/>
            <person name="Fujiyama A."/>
            <person name="Inagaki F."/>
            <person name="Takami H."/>
        </authorList>
    </citation>
    <scope>NUCLEOTIDE SEQUENCE</scope>
    <source>
        <strain evidence="2">Expedition CK06-06</strain>
    </source>
</reference>
<gene>
    <name evidence="2" type="ORF">S12H4_48745</name>
</gene>
<organism evidence="2">
    <name type="scientific">marine sediment metagenome</name>
    <dbReference type="NCBI Taxonomy" id="412755"/>
    <lineage>
        <taxon>unclassified sequences</taxon>
        <taxon>metagenomes</taxon>
        <taxon>ecological metagenomes</taxon>
    </lineage>
</organism>
<comment type="caution">
    <text evidence="2">The sequence shown here is derived from an EMBL/GenBank/DDBJ whole genome shotgun (WGS) entry which is preliminary data.</text>
</comment>
<dbReference type="InterPro" id="IPR002761">
    <property type="entry name" value="Diphthami_syn_dom"/>
</dbReference>
<feature type="non-terminal residue" evidence="2">
    <location>
        <position position="1"/>
    </location>
</feature>
<dbReference type="Gene3D" id="3.90.1490.10">
    <property type="entry name" value="putative n-type atp pyrophosphatase, domain 2"/>
    <property type="match status" value="1"/>
</dbReference>
<protein>
    <recommendedName>
        <fullName evidence="1">Diphthamide synthase domain-containing protein</fullName>
    </recommendedName>
</protein>